<sequence>MNDVILLCVVSLQALKAVYQDIELHNLLQVAITEPSLPQHSDTSRAQDQTPRKYWMPRAAPSAIPDLISQFNGVLPAPLFPVSKLFFHIGVHFRGSHLIKDHMNPQEDEVELHEAKCTHYQTHLDPNFSRFSMSQQCISRKDQHNYQKNANETENAHHARVQISFPLTCNHRQEAFHLC</sequence>
<name>A0A834WK21_9FABA</name>
<protein>
    <submittedName>
        <fullName evidence="1">Putative inactive receptor kinase</fullName>
    </submittedName>
</protein>
<gene>
    <name evidence="1" type="ORF">G2W53_027656</name>
</gene>
<accession>A0A834WK21</accession>
<keyword evidence="1" id="KW-0808">Transferase</keyword>
<dbReference type="AlphaFoldDB" id="A0A834WK21"/>
<keyword evidence="2" id="KW-1185">Reference proteome</keyword>
<keyword evidence="1" id="KW-0675">Receptor</keyword>
<dbReference type="EMBL" id="JAAIUW010000008">
    <property type="protein sequence ID" value="KAF7822201.1"/>
    <property type="molecule type" value="Genomic_DNA"/>
</dbReference>
<organism evidence="1 2">
    <name type="scientific">Senna tora</name>
    <dbReference type="NCBI Taxonomy" id="362788"/>
    <lineage>
        <taxon>Eukaryota</taxon>
        <taxon>Viridiplantae</taxon>
        <taxon>Streptophyta</taxon>
        <taxon>Embryophyta</taxon>
        <taxon>Tracheophyta</taxon>
        <taxon>Spermatophyta</taxon>
        <taxon>Magnoliopsida</taxon>
        <taxon>eudicotyledons</taxon>
        <taxon>Gunneridae</taxon>
        <taxon>Pentapetalae</taxon>
        <taxon>rosids</taxon>
        <taxon>fabids</taxon>
        <taxon>Fabales</taxon>
        <taxon>Fabaceae</taxon>
        <taxon>Caesalpinioideae</taxon>
        <taxon>Cassia clade</taxon>
        <taxon>Senna</taxon>
    </lineage>
</organism>
<reference evidence="1" key="1">
    <citation type="submission" date="2020-09" db="EMBL/GenBank/DDBJ databases">
        <title>Genome-Enabled Discovery of Anthraquinone Biosynthesis in Senna tora.</title>
        <authorList>
            <person name="Kang S.-H."/>
            <person name="Pandey R.P."/>
            <person name="Lee C.-M."/>
            <person name="Sim J.-S."/>
            <person name="Jeong J.-T."/>
            <person name="Choi B.-S."/>
            <person name="Jung M."/>
            <person name="Ginzburg D."/>
            <person name="Zhao K."/>
            <person name="Won S.Y."/>
            <person name="Oh T.-J."/>
            <person name="Yu Y."/>
            <person name="Kim N.-H."/>
            <person name="Lee O.R."/>
            <person name="Lee T.-H."/>
            <person name="Bashyal P."/>
            <person name="Kim T.-S."/>
            <person name="Lee W.-H."/>
            <person name="Kawkins C."/>
            <person name="Kim C.-K."/>
            <person name="Kim J.S."/>
            <person name="Ahn B.O."/>
            <person name="Rhee S.Y."/>
            <person name="Sohng J.K."/>
        </authorList>
    </citation>
    <scope>NUCLEOTIDE SEQUENCE</scope>
    <source>
        <tissue evidence="1">Leaf</tissue>
    </source>
</reference>
<keyword evidence="1" id="KW-0418">Kinase</keyword>
<dbReference type="Proteomes" id="UP000634136">
    <property type="component" value="Unassembled WGS sequence"/>
</dbReference>
<proteinExistence type="predicted"/>
<evidence type="ECO:0000313" key="1">
    <source>
        <dbReference type="EMBL" id="KAF7822201.1"/>
    </source>
</evidence>
<evidence type="ECO:0000313" key="2">
    <source>
        <dbReference type="Proteomes" id="UP000634136"/>
    </source>
</evidence>
<comment type="caution">
    <text evidence="1">The sequence shown here is derived from an EMBL/GenBank/DDBJ whole genome shotgun (WGS) entry which is preliminary data.</text>
</comment>
<dbReference type="GO" id="GO:0016301">
    <property type="term" value="F:kinase activity"/>
    <property type="evidence" value="ECO:0007669"/>
    <property type="project" value="UniProtKB-KW"/>
</dbReference>